<sequence length="268" mass="30152">MSGHIANVGLSLRGLEAARADTAMRREPYKTIRELSAKHARMIERTASDGDDKSTLYKLFTDHDLLLSECWDRVKKRYNRQQNRKKATWFKSARPTVVLQDFHPHNVFVDSVTHQCVLIFDYEGFGTSWSVSEALAFALHRFTREYVAKCSGVVGAGCRPDPAEQLAESVSAFLGGYEAGGGRIPSNAMRDLWRDVIGVTLNKWLAITAEYVDAEEAIHTHPHSLSEHTLLQQEYPKFVECLKEAKVYSLFAHGNRVGKGNNADARHC</sequence>
<accession>A0A5C5ZWX1</accession>
<keyword evidence="2" id="KW-1185">Reference proteome</keyword>
<reference evidence="1 2" key="1">
    <citation type="submission" date="2019-02" db="EMBL/GenBank/DDBJ databases">
        <title>Deep-cultivation of Planctomycetes and their phenomic and genomic characterization uncovers novel biology.</title>
        <authorList>
            <person name="Wiegand S."/>
            <person name="Jogler M."/>
            <person name="Boedeker C."/>
            <person name="Pinto D."/>
            <person name="Vollmers J."/>
            <person name="Rivas-Marin E."/>
            <person name="Kohn T."/>
            <person name="Peeters S.H."/>
            <person name="Heuer A."/>
            <person name="Rast P."/>
            <person name="Oberbeckmann S."/>
            <person name="Bunk B."/>
            <person name="Jeske O."/>
            <person name="Meyerdierks A."/>
            <person name="Storesund J.E."/>
            <person name="Kallscheuer N."/>
            <person name="Luecker S."/>
            <person name="Lage O.M."/>
            <person name="Pohl T."/>
            <person name="Merkel B.J."/>
            <person name="Hornburger P."/>
            <person name="Mueller R.-W."/>
            <person name="Bruemmer F."/>
            <person name="Labrenz M."/>
            <person name="Spormann A.M."/>
            <person name="Op Den Camp H."/>
            <person name="Overmann J."/>
            <person name="Amann R."/>
            <person name="Jetten M.S.M."/>
            <person name="Mascher T."/>
            <person name="Medema M.H."/>
            <person name="Devos D.P."/>
            <person name="Kaster A.-K."/>
            <person name="Ovreas L."/>
            <person name="Rohde M."/>
            <person name="Galperin M.Y."/>
            <person name="Jogler C."/>
        </authorList>
    </citation>
    <scope>NUCLEOTIDE SEQUENCE [LARGE SCALE GENOMIC DNA]</scope>
    <source>
        <strain evidence="1 2">Pla108</strain>
    </source>
</reference>
<organism evidence="1 2">
    <name type="scientific">Botrimarina colliarenosi</name>
    <dbReference type="NCBI Taxonomy" id="2528001"/>
    <lineage>
        <taxon>Bacteria</taxon>
        <taxon>Pseudomonadati</taxon>
        <taxon>Planctomycetota</taxon>
        <taxon>Planctomycetia</taxon>
        <taxon>Pirellulales</taxon>
        <taxon>Lacipirellulaceae</taxon>
        <taxon>Botrimarina</taxon>
    </lineage>
</organism>
<dbReference type="SUPFAM" id="SSF56112">
    <property type="entry name" value="Protein kinase-like (PK-like)"/>
    <property type="match status" value="1"/>
</dbReference>
<dbReference type="EMBL" id="SJPR01000018">
    <property type="protein sequence ID" value="TWT91531.1"/>
    <property type="molecule type" value="Genomic_DNA"/>
</dbReference>
<keyword evidence="1" id="KW-0808">Transferase</keyword>
<dbReference type="InterPro" id="IPR011009">
    <property type="entry name" value="Kinase-like_dom_sf"/>
</dbReference>
<evidence type="ECO:0000313" key="2">
    <source>
        <dbReference type="Proteomes" id="UP000317421"/>
    </source>
</evidence>
<evidence type="ECO:0000313" key="1">
    <source>
        <dbReference type="EMBL" id="TWT91531.1"/>
    </source>
</evidence>
<dbReference type="AlphaFoldDB" id="A0A5C5ZWX1"/>
<name>A0A5C5ZWX1_9BACT</name>
<dbReference type="GO" id="GO:0016740">
    <property type="term" value="F:transferase activity"/>
    <property type="evidence" value="ECO:0007669"/>
    <property type="project" value="UniProtKB-KW"/>
</dbReference>
<dbReference type="Proteomes" id="UP000317421">
    <property type="component" value="Unassembled WGS sequence"/>
</dbReference>
<gene>
    <name evidence="1" type="ORF">Pla108_42200</name>
</gene>
<protein>
    <submittedName>
        <fullName evidence="1">Phosphotransferase enzyme family protein</fullName>
    </submittedName>
</protein>
<proteinExistence type="predicted"/>
<comment type="caution">
    <text evidence="1">The sequence shown here is derived from an EMBL/GenBank/DDBJ whole genome shotgun (WGS) entry which is preliminary data.</text>
</comment>